<dbReference type="Pfam" id="PF13620">
    <property type="entry name" value="CarboxypepD_reg"/>
    <property type="match status" value="1"/>
</dbReference>
<dbReference type="Gene3D" id="2.170.130.10">
    <property type="entry name" value="TonB-dependent receptor, plug domain"/>
    <property type="match status" value="1"/>
</dbReference>
<dbReference type="InterPro" id="IPR012910">
    <property type="entry name" value="Plug_dom"/>
</dbReference>
<evidence type="ECO:0000256" key="5">
    <source>
        <dbReference type="ARBA" id="ARBA00023136"/>
    </source>
</evidence>
<dbReference type="Pfam" id="PF14905">
    <property type="entry name" value="OMP_b-brl_3"/>
    <property type="match status" value="1"/>
</dbReference>
<evidence type="ECO:0000256" key="4">
    <source>
        <dbReference type="ARBA" id="ARBA00022692"/>
    </source>
</evidence>
<organism evidence="10 11">
    <name type="scientific">Pedobacter hartonius</name>
    <dbReference type="NCBI Taxonomy" id="425514"/>
    <lineage>
        <taxon>Bacteria</taxon>
        <taxon>Pseudomonadati</taxon>
        <taxon>Bacteroidota</taxon>
        <taxon>Sphingobacteriia</taxon>
        <taxon>Sphingobacteriales</taxon>
        <taxon>Sphingobacteriaceae</taxon>
        <taxon>Pedobacter</taxon>
    </lineage>
</organism>
<comment type="similarity">
    <text evidence="7">Belongs to the TonB-dependent receptor family.</text>
</comment>
<evidence type="ECO:0000313" key="10">
    <source>
        <dbReference type="EMBL" id="SEA51431.1"/>
    </source>
</evidence>
<keyword evidence="3 7" id="KW-1134">Transmembrane beta strand</keyword>
<dbReference type="InterPro" id="IPR037066">
    <property type="entry name" value="Plug_dom_sf"/>
</dbReference>
<evidence type="ECO:0000313" key="11">
    <source>
        <dbReference type="Proteomes" id="UP000198850"/>
    </source>
</evidence>
<dbReference type="STRING" id="425514.SAMN05443550_103463"/>
<dbReference type="Gene3D" id="2.60.40.1120">
    <property type="entry name" value="Carboxypeptidase-like, regulatory domain"/>
    <property type="match status" value="1"/>
</dbReference>
<dbReference type="RefSeq" id="WP_175470517.1">
    <property type="nucleotide sequence ID" value="NZ_FNRA01000003.1"/>
</dbReference>
<dbReference type="InterPro" id="IPR041700">
    <property type="entry name" value="OMP_b-brl_3"/>
</dbReference>
<name>A0A1H4BTI6_9SPHI</name>
<protein>
    <submittedName>
        <fullName evidence="10">Outer membrane receptor proteins, mostly Fe transport</fullName>
    </submittedName>
</protein>
<keyword evidence="4 7" id="KW-0812">Transmembrane</keyword>
<evidence type="ECO:0000256" key="6">
    <source>
        <dbReference type="ARBA" id="ARBA00023237"/>
    </source>
</evidence>
<dbReference type="InterPro" id="IPR039426">
    <property type="entry name" value="TonB-dep_rcpt-like"/>
</dbReference>
<dbReference type="InterPro" id="IPR036942">
    <property type="entry name" value="Beta-barrel_TonB_sf"/>
</dbReference>
<keyword evidence="11" id="KW-1185">Reference proteome</keyword>
<dbReference type="Proteomes" id="UP000198850">
    <property type="component" value="Unassembled WGS sequence"/>
</dbReference>
<dbReference type="Gene3D" id="2.40.170.20">
    <property type="entry name" value="TonB-dependent receptor, beta-barrel domain"/>
    <property type="match status" value="1"/>
</dbReference>
<keyword evidence="6 7" id="KW-0998">Cell outer membrane</keyword>
<evidence type="ECO:0000259" key="8">
    <source>
        <dbReference type="Pfam" id="PF07715"/>
    </source>
</evidence>
<feature type="domain" description="TonB-dependent receptor plug" evidence="8">
    <location>
        <begin position="241"/>
        <end position="321"/>
    </location>
</feature>
<keyword evidence="10" id="KW-0675">Receptor</keyword>
<dbReference type="SUPFAM" id="SSF56935">
    <property type="entry name" value="Porins"/>
    <property type="match status" value="1"/>
</dbReference>
<gene>
    <name evidence="10" type="ORF">SAMN05443550_103463</name>
</gene>
<dbReference type="AlphaFoldDB" id="A0A1H4BTI6"/>
<dbReference type="PANTHER" id="PTHR40980:SF4">
    <property type="entry name" value="TONB-DEPENDENT RECEPTOR-LIKE BETA-BARREL DOMAIN-CONTAINING PROTEIN"/>
    <property type="match status" value="1"/>
</dbReference>
<dbReference type="EMBL" id="FNRA01000003">
    <property type="protein sequence ID" value="SEA51431.1"/>
    <property type="molecule type" value="Genomic_DNA"/>
</dbReference>
<reference evidence="10 11" key="1">
    <citation type="submission" date="2016-10" db="EMBL/GenBank/DDBJ databases">
        <authorList>
            <person name="de Groot N.N."/>
        </authorList>
    </citation>
    <scope>NUCLEOTIDE SEQUENCE [LARGE SCALE GENOMIC DNA]</scope>
    <source>
        <strain evidence="10 11">DSM 19033</strain>
    </source>
</reference>
<accession>A0A1H4BTI6</accession>
<sequence>MRISIVLTLISLITFQILLAGPVKGQDILTNKVTMGLHNESLASGLKKIEAQSPLRFYYRKTDINNLGVISMPVRTRTLEQTLQELLLHTSISFRLIENNILLELTATQDALTLKGRVIDNHQKPLEFATVSIHKIIDSGPATAGKPDSSKQIVQQQLTGQDGSFTFSAAEGTYQLTISYLGSTLYQSEPIRLTADEDLGILNVQPVDQHLQEVVIRSTKQPLLQTDGRKLIYNVESSITAQGTNVLEALKKAPGIIVSQDNSITLNGTNGTLVLINGRQTYLQAEELAQLLISMPSSGVKNIEIIKNPSAEYDAAGTGGIINIVLKKSAAEGFNGSVNAGVAYGKTLKQNTNLNLNYRKGKMNLFGSYNHNFGHYAMDYDNDRTTNGKIYLNANHDVDMQHRIGSTVGADYTIDTTKIIGIVFNGNFAAGGGLITPLTNIFDQPTGQLLQTLKSQSSYPIQMANRYNANLNYRYKGANSTTLTIDADFGYFDANTDNLSTNTFYSPAGEFQSSNNFLVSNSRDIKLFAVKADYGFNLAKGRVSTGVKFSDVNANNVFNQYDANGSVNILDVNLSNTFKYQEQITAGYLKYEAPISTNISFDLGLRLENTHSDGDLQPRGGSSQLPTSVLRDYLNLFPTAGINFKTEQSGTFNLSFARRIDRPAYNNLNPFSYPVDELSYWKGNPFLKPQYANSISLLYTYKNSTISAGYTHTSDLSSGVTELLDNDRIIMVPRNIGFQDNFNLTVTQQLSLTSWWNLSVTGIGYHLTNKVGTVEYGNYLPSRFSGTINAQQTFTLPGHITAEAAAIYNTGYIAGLNTRVKGNSQIDLGIQRNLLHDKATLKLAATDLFKANRFNTDSQLNNLLLHTTYVGESRQIRLNFSYRFGNSRVKSQENHESGLKNESQRL</sequence>
<feature type="domain" description="Outer membrane protein beta-barrel" evidence="9">
    <location>
        <begin position="480"/>
        <end position="882"/>
    </location>
</feature>
<keyword evidence="2 7" id="KW-0813">Transport</keyword>
<comment type="subcellular location">
    <subcellularLocation>
        <location evidence="1 7">Cell outer membrane</location>
        <topology evidence="1 7">Multi-pass membrane protein</topology>
    </subcellularLocation>
</comment>
<dbReference type="Pfam" id="PF07715">
    <property type="entry name" value="Plug"/>
    <property type="match status" value="1"/>
</dbReference>
<dbReference type="InterPro" id="IPR008969">
    <property type="entry name" value="CarboxyPept-like_regulatory"/>
</dbReference>
<evidence type="ECO:0000256" key="7">
    <source>
        <dbReference type="PROSITE-ProRule" id="PRU01360"/>
    </source>
</evidence>
<evidence type="ECO:0000256" key="3">
    <source>
        <dbReference type="ARBA" id="ARBA00022452"/>
    </source>
</evidence>
<dbReference type="PANTHER" id="PTHR40980">
    <property type="entry name" value="PLUG DOMAIN-CONTAINING PROTEIN"/>
    <property type="match status" value="1"/>
</dbReference>
<dbReference type="SUPFAM" id="SSF49464">
    <property type="entry name" value="Carboxypeptidase regulatory domain-like"/>
    <property type="match status" value="1"/>
</dbReference>
<evidence type="ECO:0000256" key="1">
    <source>
        <dbReference type="ARBA" id="ARBA00004571"/>
    </source>
</evidence>
<keyword evidence="5 7" id="KW-0472">Membrane</keyword>
<dbReference type="PROSITE" id="PS52016">
    <property type="entry name" value="TONB_DEPENDENT_REC_3"/>
    <property type="match status" value="1"/>
</dbReference>
<proteinExistence type="inferred from homology"/>
<dbReference type="GO" id="GO:0009279">
    <property type="term" value="C:cell outer membrane"/>
    <property type="evidence" value="ECO:0007669"/>
    <property type="project" value="UniProtKB-SubCell"/>
</dbReference>
<evidence type="ECO:0000259" key="9">
    <source>
        <dbReference type="Pfam" id="PF14905"/>
    </source>
</evidence>
<evidence type="ECO:0000256" key="2">
    <source>
        <dbReference type="ARBA" id="ARBA00022448"/>
    </source>
</evidence>